<accession>A0ABV0XS36</accession>
<dbReference type="Proteomes" id="UP001469553">
    <property type="component" value="Unassembled WGS sequence"/>
</dbReference>
<proteinExistence type="predicted"/>
<organism evidence="1 2">
    <name type="scientific">Ameca splendens</name>
    <dbReference type="NCBI Taxonomy" id="208324"/>
    <lineage>
        <taxon>Eukaryota</taxon>
        <taxon>Metazoa</taxon>
        <taxon>Chordata</taxon>
        <taxon>Craniata</taxon>
        <taxon>Vertebrata</taxon>
        <taxon>Euteleostomi</taxon>
        <taxon>Actinopterygii</taxon>
        <taxon>Neopterygii</taxon>
        <taxon>Teleostei</taxon>
        <taxon>Neoteleostei</taxon>
        <taxon>Acanthomorphata</taxon>
        <taxon>Ovalentaria</taxon>
        <taxon>Atherinomorphae</taxon>
        <taxon>Cyprinodontiformes</taxon>
        <taxon>Goodeidae</taxon>
        <taxon>Ameca</taxon>
    </lineage>
</organism>
<dbReference type="EMBL" id="JAHRIP010010876">
    <property type="protein sequence ID" value="MEQ2284165.1"/>
    <property type="molecule type" value="Genomic_DNA"/>
</dbReference>
<gene>
    <name evidence="1" type="ORF">AMECASPLE_018736</name>
</gene>
<sequence>MHCAADITFPSTIKQAAVSSIPPFLHTSIPHFGERSSQFVGVVCSALPFCGEGQKPYFFHPASLCLCVRENLHAFAVPEDRWQNWWSGSVPLIVRG</sequence>
<protein>
    <submittedName>
        <fullName evidence="1">Uncharacterized protein</fullName>
    </submittedName>
</protein>
<keyword evidence="2" id="KW-1185">Reference proteome</keyword>
<name>A0ABV0XS36_9TELE</name>
<reference evidence="1 2" key="1">
    <citation type="submission" date="2021-06" db="EMBL/GenBank/DDBJ databases">
        <authorList>
            <person name="Palmer J.M."/>
        </authorList>
    </citation>
    <scope>NUCLEOTIDE SEQUENCE [LARGE SCALE GENOMIC DNA]</scope>
    <source>
        <strain evidence="1 2">AS_MEX2019</strain>
        <tissue evidence="1">Muscle</tissue>
    </source>
</reference>
<comment type="caution">
    <text evidence="1">The sequence shown here is derived from an EMBL/GenBank/DDBJ whole genome shotgun (WGS) entry which is preliminary data.</text>
</comment>
<evidence type="ECO:0000313" key="2">
    <source>
        <dbReference type="Proteomes" id="UP001469553"/>
    </source>
</evidence>
<evidence type="ECO:0000313" key="1">
    <source>
        <dbReference type="EMBL" id="MEQ2284165.1"/>
    </source>
</evidence>